<evidence type="ECO:0000256" key="2">
    <source>
        <dbReference type="SAM" id="SignalP"/>
    </source>
</evidence>
<feature type="domain" description="Helix-hairpin-helix DNA-binding motif class 1" evidence="3">
    <location>
        <begin position="63"/>
        <end position="83"/>
    </location>
</feature>
<feature type="domain" description="Helix-hairpin-helix DNA-binding motif class 1" evidence="3">
    <location>
        <begin position="33"/>
        <end position="52"/>
    </location>
</feature>
<dbReference type="GO" id="GO:0006281">
    <property type="term" value="P:DNA repair"/>
    <property type="evidence" value="ECO:0007669"/>
    <property type="project" value="InterPro"/>
</dbReference>
<dbReference type="Gene3D" id="1.10.150.280">
    <property type="entry name" value="AF1531-like domain"/>
    <property type="match status" value="1"/>
</dbReference>
<evidence type="ECO:0000259" key="3">
    <source>
        <dbReference type="SMART" id="SM00278"/>
    </source>
</evidence>
<keyword evidence="2" id="KW-0732">Signal</keyword>
<dbReference type="OrthoDB" id="8687931at2"/>
<name>R4WHT8_9BURK</name>
<proteinExistence type="predicted"/>
<organism evidence="4 5">
    <name type="scientific">Caballeronia insecticola</name>
    <dbReference type="NCBI Taxonomy" id="758793"/>
    <lineage>
        <taxon>Bacteria</taxon>
        <taxon>Pseudomonadati</taxon>
        <taxon>Pseudomonadota</taxon>
        <taxon>Betaproteobacteria</taxon>
        <taxon>Burkholderiales</taxon>
        <taxon>Burkholderiaceae</taxon>
        <taxon>Caballeronia</taxon>
    </lineage>
</organism>
<dbReference type="EMBL" id="AP013058">
    <property type="protein sequence ID" value="BAN23813.1"/>
    <property type="molecule type" value="Genomic_DNA"/>
</dbReference>
<reference evidence="4 5" key="2">
    <citation type="journal article" date="2018" name="Int. J. Syst. Evol. Microbiol.">
        <title>Burkholderia insecticola sp. nov., a gut symbiotic bacterium of the bean bug Riptortus pedestris.</title>
        <authorList>
            <person name="Takeshita K."/>
            <person name="Tamaki H."/>
            <person name="Ohbayashi T."/>
            <person name="Meng X.-Y."/>
            <person name="Sone T."/>
            <person name="Mitani Y."/>
            <person name="Peeters C."/>
            <person name="Kikuchi Y."/>
            <person name="Vandamme P."/>
        </authorList>
    </citation>
    <scope>NUCLEOTIDE SEQUENCE [LARGE SCALE GENOMIC DNA]</scope>
    <source>
        <strain evidence="4">RPE64</strain>
    </source>
</reference>
<gene>
    <name evidence="4" type="ORF">BRPE64_ACDS20590</name>
</gene>
<evidence type="ECO:0000313" key="5">
    <source>
        <dbReference type="Proteomes" id="UP000013966"/>
    </source>
</evidence>
<dbReference type="InterPro" id="IPR003583">
    <property type="entry name" value="Hlx-hairpin-Hlx_DNA-bd_motif"/>
</dbReference>
<accession>R4WHT8</accession>
<feature type="signal peptide" evidence="2">
    <location>
        <begin position="1"/>
        <end position="23"/>
    </location>
</feature>
<dbReference type="Pfam" id="PF12836">
    <property type="entry name" value="HHH_3"/>
    <property type="match status" value="1"/>
</dbReference>
<dbReference type="Proteomes" id="UP000013966">
    <property type="component" value="Chromosome 1"/>
</dbReference>
<protein>
    <submittedName>
        <fullName evidence="4">Helix-hairpin-helix motif protein</fullName>
    </submittedName>
</protein>
<dbReference type="SUPFAM" id="SSF47781">
    <property type="entry name" value="RuvA domain 2-like"/>
    <property type="match status" value="1"/>
</dbReference>
<feature type="region of interest" description="Disordered" evidence="1">
    <location>
        <begin position="93"/>
        <end position="131"/>
    </location>
</feature>
<sequence length="131" mass="12923">MFKQARSSLAALALFLSIGSAFAAVDVNTANVDALRGIKGIGPAKAKAILDERQAHGPFKDASDLGTRVKGLGGKTVQRLEAEGLTVGAAPKTAAVSPAPPGNAAPPGAANSAVATPVSASASARPVVVKK</sequence>
<feature type="compositionally biased region" description="Low complexity" evidence="1">
    <location>
        <begin position="105"/>
        <end position="131"/>
    </location>
</feature>
<dbReference type="PANTHER" id="PTHR21180">
    <property type="entry name" value="ENDONUCLEASE/EXONUCLEASE/PHOSPHATASE FAMILY DOMAIN-CONTAINING PROTEIN 1"/>
    <property type="match status" value="1"/>
</dbReference>
<dbReference type="GO" id="GO:0015627">
    <property type="term" value="C:type II protein secretion system complex"/>
    <property type="evidence" value="ECO:0007669"/>
    <property type="project" value="TreeGrafter"/>
</dbReference>
<dbReference type="AlphaFoldDB" id="R4WHT8"/>
<dbReference type="InterPro" id="IPR010994">
    <property type="entry name" value="RuvA_2-like"/>
</dbReference>
<reference evidence="4 5" key="1">
    <citation type="journal article" date="2013" name="Genome Announc.">
        <title>Complete Genome Sequence of Burkholderia sp. Strain RPE64, Bacterial Symbiont of the Bean Bug Riptortus pedestris.</title>
        <authorList>
            <person name="Shibata T.F."/>
            <person name="Maeda T."/>
            <person name="Nikoh N."/>
            <person name="Yamaguchi K."/>
            <person name="Oshima K."/>
            <person name="Hattori M."/>
            <person name="Nishiyama T."/>
            <person name="Hasebe M."/>
            <person name="Fukatsu T."/>
            <person name="Kikuchi Y."/>
            <person name="Shigenobu S."/>
        </authorList>
    </citation>
    <scope>NUCLEOTIDE SEQUENCE [LARGE SCALE GENOMIC DNA]</scope>
</reference>
<dbReference type="PANTHER" id="PTHR21180:SF32">
    <property type="entry name" value="ENDONUCLEASE_EXONUCLEASE_PHOSPHATASE FAMILY DOMAIN-CONTAINING PROTEIN 1"/>
    <property type="match status" value="1"/>
</dbReference>
<dbReference type="KEGG" id="buo:BRPE64_ACDS20590"/>
<dbReference type="GO" id="GO:0015628">
    <property type="term" value="P:protein secretion by the type II secretion system"/>
    <property type="evidence" value="ECO:0007669"/>
    <property type="project" value="TreeGrafter"/>
</dbReference>
<dbReference type="SMART" id="SM00278">
    <property type="entry name" value="HhH1"/>
    <property type="match status" value="2"/>
</dbReference>
<dbReference type="STRING" id="758793.BRPE64_ACDS20590"/>
<dbReference type="InterPro" id="IPR051675">
    <property type="entry name" value="Endo/Exo/Phosphatase_dom_1"/>
</dbReference>
<dbReference type="HOGENOM" id="CLU_052011_4_1_4"/>
<evidence type="ECO:0000256" key="1">
    <source>
        <dbReference type="SAM" id="MobiDB-lite"/>
    </source>
</evidence>
<dbReference type="GO" id="GO:0003677">
    <property type="term" value="F:DNA binding"/>
    <property type="evidence" value="ECO:0007669"/>
    <property type="project" value="InterPro"/>
</dbReference>
<dbReference type="PATRIC" id="fig|758793.3.peg.2062"/>
<feature type="chain" id="PRO_5004372410" evidence="2">
    <location>
        <begin position="24"/>
        <end position="131"/>
    </location>
</feature>
<keyword evidence="5" id="KW-1185">Reference proteome</keyword>
<evidence type="ECO:0000313" key="4">
    <source>
        <dbReference type="EMBL" id="BAN23813.1"/>
    </source>
</evidence>
<dbReference type="RefSeq" id="WP_016345963.1">
    <property type="nucleotide sequence ID" value="NC_021287.1"/>
</dbReference>